<dbReference type="PANTHER" id="PTHR31563">
    <property type="entry name" value="ION CHANNEL POLLUX-RELATED"/>
    <property type="match status" value="1"/>
</dbReference>
<keyword evidence="3 8" id="KW-0812">Transmembrane</keyword>
<evidence type="ECO:0000256" key="4">
    <source>
        <dbReference type="ARBA" id="ARBA00022989"/>
    </source>
</evidence>
<dbReference type="RefSeq" id="XP_008612992.1">
    <property type="nucleotide sequence ID" value="XM_008614770.1"/>
</dbReference>
<proteinExistence type="predicted"/>
<evidence type="ECO:0000256" key="6">
    <source>
        <dbReference type="ARBA" id="ARBA00023136"/>
    </source>
</evidence>
<evidence type="ECO:0000256" key="2">
    <source>
        <dbReference type="ARBA" id="ARBA00022448"/>
    </source>
</evidence>
<keyword evidence="2" id="KW-0813">Transport</keyword>
<organism evidence="10 11">
    <name type="scientific">Saprolegnia diclina (strain VS20)</name>
    <dbReference type="NCBI Taxonomy" id="1156394"/>
    <lineage>
        <taxon>Eukaryota</taxon>
        <taxon>Sar</taxon>
        <taxon>Stramenopiles</taxon>
        <taxon>Oomycota</taxon>
        <taxon>Saprolegniomycetes</taxon>
        <taxon>Saprolegniales</taxon>
        <taxon>Saprolegniaceae</taxon>
        <taxon>Saprolegnia</taxon>
    </lineage>
</organism>
<dbReference type="STRING" id="1156394.T0Q7B2"/>
<dbReference type="GO" id="GO:0012505">
    <property type="term" value="C:endomembrane system"/>
    <property type="evidence" value="ECO:0007669"/>
    <property type="project" value="UniProtKB-SubCell"/>
</dbReference>
<dbReference type="AlphaFoldDB" id="T0Q7B2"/>
<dbReference type="PANTHER" id="PTHR31563:SF10">
    <property type="entry name" value="ION CHANNEL POLLUX-RELATED"/>
    <property type="match status" value="1"/>
</dbReference>
<evidence type="ECO:0000259" key="9">
    <source>
        <dbReference type="Pfam" id="PF06241"/>
    </source>
</evidence>
<dbReference type="OrthoDB" id="410995at2759"/>
<feature type="domain" description="CASTOR/POLLUX/SYM8 ion channel conserved" evidence="9">
    <location>
        <begin position="368"/>
        <end position="460"/>
    </location>
</feature>
<dbReference type="InterPro" id="IPR044849">
    <property type="entry name" value="CASTOR/POLLUX/SYM8-like"/>
</dbReference>
<feature type="transmembrane region" description="Helical" evidence="8">
    <location>
        <begin position="133"/>
        <end position="153"/>
    </location>
</feature>
<feature type="region of interest" description="Disordered" evidence="7">
    <location>
        <begin position="1"/>
        <end position="23"/>
    </location>
</feature>
<evidence type="ECO:0000256" key="1">
    <source>
        <dbReference type="ARBA" id="ARBA00004127"/>
    </source>
</evidence>
<keyword evidence="6 8" id="KW-0472">Membrane</keyword>
<dbReference type="GeneID" id="19949598"/>
<evidence type="ECO:0000313" key="11">
    <source>
        <dbReference type="Proteomes" id="UP000030762"/>
    </source>
</evidence>
<dbReference type="eggNOG" id="ENOG502QU6W">
    <property type="taxonomic scope" value="Eukaryota"/>
</dbReference>
<dbReference type="Gene3D" id="3.40.50.720">
    <property type="entry name" value="NAD(P)-binding Rossmann-like Domain"/>
    <property type="match status" value="1"/>
</dbReference>
<protein>
    <recommendedName>
        <fullName evidence="9">CASTOR/POLLUX/SYM8 ion channel conserved domain-containing protein</fullName>
    </recommendedName>
</protein>
<dbReference type="InterPro" id="IPR010420">
    <property type="entry name" value="CASTOR/POLLUX/SYM8_dom"/>
</dbReference>
<dbReference type="Proteomes" id="UP000030762">
    <property type="component" value="Unassembled WGS sequence"/>
</dbReference>
<gene>
    <name evidence="10" type="ORF">SDRG_08871</name>
</gene>
<evidence type="ECO:0000256" key="5">
    <source>
        <dbReference type="ARBA" id="ARBA00023065"/>
    </source>
</evidence>
<accession>T0Q7B2</accession>
<keyword evidence="5" id="KW-0406">Ion transport</keyword>
<evidence type="ECO:0000256" key="3">
    <source>
        <dbReference type="ARBA" id="ARBA00022692"/>
    </source>
</evidence>
<evidence type="ECO:0000256" key="7">
    <source>
        <dbReference type="SAM" id="MobiDB-lite"/>
    </source>
</evidence>
<dbReference type="Pfam" id="PF06241">
    <property type="entry name" value="Castor_Poll_mid"/>
    <property type="match status" value="1"/>
</dbReference>
<feature type="region of interest" description="Disordered" evidence="7">
    <location>
        <begin position="1062"/>
        <end position="1108"/>
    </location>
</feature>
<reference evidence="10 11" key="1">
    <citation type="submission" date="2012-04" db="EMBL/GenBank/DDBJ databases">
        <title>The Genome Sequence of Saprolegnia declina VS20.</title>
        <authorList>
            <consortium name="The Broad Institute Genome Sequencing Platform"/>
            <person name="Russ C."/>
            <person name="Nusbaum C."/>
            <person name="Tyler B."/>
            <person name="van West P."/>
            <person name="Dieguez-Uribeondo J."/>
            <person name="de Bruijn I."/>
            <person name="Tripathy S."/>
            <person name="Jiang R."/>
            <person name="Young S.K."/>
            <person name="Zeng Q."/>
            <person name="Gargeya S."/>
            <person name="Fitzgerald M."/>
            <person name="Haas B."/>
            <person name="Abouelleil A."/>
            <person name="Alvarado L."/>
            <person name="Arachchi H.M."/>
            <person name="Berlin A."/>
            <person name="Chapman S.B."/>
            <person name="Goldberg J."/>
            <person name="Griggs A."/>
            <person name="Gujja S."/>
            <person name="Hansen M."/>
            <person name="Howarth C."/>
            <person name="Imamovic A."/>
            <person name="Larimer J."/>
            <person name="McCowen C."/>
            <person name="Montmayeur A."/>
            <person name="Murphy C."/>
            <person name="Neiman D."/>
            <person name="Pearson M."/>
            <person name="Priest M."/>
            <person name="Roberts A."/>
            <person name="Saif S."/>
            <person name="Shea T."/>
            <person name="Sisk P."/>
            <person name="Sykes S."/>
            <person name="Wortman J."/>
            <person name="Nusbaum C."/>
            <person name="Birren B."/>
        </authorList>
    </citation>
    <scope>NUCLEOTIDE SEQUENCE [LARGE SCALE GENOMIC DNA]</scope>
    <source>
        <strain evidence="10 11">VS20</strain>
    </source>
</reference>
<keyword evidence="4 8" id="KW-1133">Transmembrane helix</keyword>
<dbReference type="InParanoid" id="T0Q7B2"/>
<evidence type="ECO:0000256" key="8">
    <source>
        <dbReference type="SAM" id="Phobius"/>
    </source>
</evidence>
<keyword evidence="11" id="KW-1185">Reference proteome</keyword>
<dbReference type="VEuPathDB" id="FungiDB:SDRG_08871"/>
<comment type="subcellular location">
    <subcellularLocation>
        <location evidence="1">Endomembrane system</location>
        <topology evidence="1">Multi-pass membrane protein</topology>
    </subcellularLocation>
</comment>
<dbReference type="EMBL" id="JH767158">
    <property type="protein sequence ID" value="EQC33769.1"/>
    <property type="molecule type" value="Genomic_DNA"/>
</dbReference>
<evidence type="ECO:0000313" key="10">
    <source>
        <dbReference type="EMBL" id="EQC33769.1"/>
    </source>
</evidence>
<feature type="compositionally biased region" description="Pro residues" evidence="7">
    <location>
        <begin position="1084"/>
        <end position="1093"/>
    </location>
</feature>
<dbReference type="GO" id="GO:0006811">
    <property type="term" value="P:monoatomic ion transport"/>
    <property type="evidence" value="ECO:0007669"/>
    <property type="project" value="UniProtKB-KW"/>
</dbReference>
<name>T0Q7B2_SAPDV</name>
<feature type="transmembrane region" description="Helical" evidence="8">
    <location>
        <begin position="186"/>
        <end position="207"/>
    </location>
</feature>
<sequence length="1108" mass="122584">MGWTLPPIHRSGKSKGRVPDEDDDDVAVMKHSDLFADLALSRTTGALSRQSHTGTRGRRGVATVFDVLRHLVQPKCDLRFATSLYSSSERLLPAPSSRMRRQRKRPLRGVDWTLQQRLVYTFDRWISTQHGQMTSLVVFGLALNFICAPWVMLSHELSYSEAVWASWLYLSDRANQQFAVDTVQRIVGVLLTLGGFIFLDVVIGVIVDDIRAKLNGLKTGRSKVLEVHHTLVLGWSDRAINFVKELCRVKRGGVIVFLVDGPIEPIEYALHTHIALSDLDGTTVVFRSGNALVPAELLRVAVLNARSVTILASHDEVDKSDAMVLRTLLCLRSLPSWDGPIVADVGDIDNSPLLQLVGGPKFHSVISQDLVGRLLVMCGRSPGLAKVYETLLGYRGTSLFCEPAPAAACGVAFGHLQKHLCDGIVIGLQEASGAVLLNPPLLRPVSPGESLIVLAHTRRGFKVEVSPVVVPELRPHTRDRRTSTVVVKQTILICGWRRDLRDMLVKLDELCPFGSEVHLFNEVDTRTRTETLLEAGLDTARLHNISLVHWTGNPAIRRHLRSIVLAQYDYFMVVTDMAREDDVLACDSHVLATVLLLRTEEALQAARHGGVGSKKPCIAEILDPRTHKTISHNSNIRESADFVHSTALVTCVLAMIAHNASLEPILNELLGGHGPSFDIVPASRYCGPREFLSFFELAQRAQQLQEVVCGYQSLDANQTILNPVEKQIPKAWERSRIIVLRDTQWSHFRKHVGTLVVACDAFYQALRRRHCRLLLESESTKSMSGPLRRQPSSLRPLAEDVVSGTDDFSPTDNSIDAIVSSRIGSCRSVSHRNSATSEYDDDDADTSAMGRPAFNFCAYRQAIAAREVRELKEFNANRLSSRKASKLSVLELVATDTVLQECHRDRRSTIAGSTTMLLPPVHGHRGSVDMDLTLHNPLTVLKAQREMRRTSLHHVSAVPNLLDLVNSDASFRMVDKSPGPTSPALRIHDTQLPTRTLLVDGTKEQHDHRHPLGALDEATQRRMGSHRDPLPHLSSHHSLLRTLPLDIELVLAQLQSLLEKRKESATTSCPEASCGDLPAKVRAVPPPPPPETNQPPVSEVLKDGNSVL</sequence>